<feature type="transmembrane region" description="Helical" evidence="1">
    <location>
        <begin position="80"/>
        <end position="105"/>
    </location>
</feature>
<keyword evidence="3" id="KW-1185">Reference proteome</keyword>
<sequence length="280" mass="30525">MTNLSNEYEKNPPYMDGMRKPAFDFGRTLSLTFSGLFRSIVPVLICALLISAIGAVVLMASYAVTELALNESSSAYIEPIVGFVTSAYLIFLGCVFYGFCMDVSYRNVLGYPVGLRDSLRRSLPHALPLMVIGILFWIGFIIGYIALIIPALILSAGWALPGPAYIFGGASLLGSFGESWRLTSGYKWMVWLINFVIGLIAQLALVIAFLLTAAVLALFHEAGLTTDPDAALSWIQTAFGFLSLLFGIYLGAGLYASMKAAIYTECVDLQAVWRKNMTDE</sequence>
<feature type="transmembrane region" description="Helical" evidence="1">
    <location>
        <begin position="126"/>
        <end position="152"/>
    </location>
</feature>
<name>A0A8J3CTF7_9PROT</name>
<gene>
    <name evidence="2" type="ORF">GCM10009069_27910</name>
</gene>
<feature type="transmembrane region" description="Helical" evidence="1">
    <location>
        <begin position="188"/>
        <end position="219"/>
    </location>
</feature>
<dbReference type="AlphaFoldDB" id="A0A8J3CTF7"/>
<comment type="caution">
    <text evidence="2">The sequence shown here is derived from an EMBL/GenBank/DDBJ whole genome shotgun (WGS) entry which is preliminary data.</text>
</comment>
<keyword evidence="1" id="KW-0472">Membrane</keyword>
<dbReference type="Proteomes" id="UP000634004">
    <property type="component" value="Unassembled WGS sequence"/>
</dbReference>
<evidence type="ECO:0000313" key="3">
    <source>
        <dbReference type="Proteomes" id="UP000634004"/>
    </source>
</evidence>
<evidence type="ECO:0000313" key="2">
    <source>
        <dbReference type="EMBL" id="GHB03674.1"/>
    </source>
</evidence>
<protein>
    <submittedName>
        <fullName evidence="2">Uncharacterized protein</fullName>
    </submittedName>
</protein>
<organism evidence="2 3">
    <name type="scientific">Algimonas arctica</name>
    <dbReference type="NCBI Taxonomy" id="1479486"/>
    <lineage>
        <taxon>Bacteria</taxon>
        <taxon>Pseudomonadati</taxon>
        <taxon>Pseudomonadota</taxon>
        <taxon>Alphaproteobacteria</taxon>
        <taxon>Maricaulales</taxon>
        <taxon>Robiginitomaculaceae</taxon>
        <taxon>Algimonas</taxon>
    </lineage>
</organism>
<proteinExistence type="predicted"/>
<feature type="transmembrane region" description="Helical" evidence="1">
    <location>
        <begin position="158"/>
        <end position="176"/>
    </location>
</feature>
<dbReference type="EMBL" id="BMZH01000017">
    <property type="protein sequence ID" value="GHB03674.1"/>
    <property type="molecule type" value="Genomic_DNA"/>
</dbReference>
<dbReference type="RefSeq" id="WP_189499485.1">
    <property type="nucleotide sequence ID" value="NZ_BMZH01000017.1"/>
</dbReference>
<accession>A0A8J3CTF7</accession>
<reference evidence="2" key="1">
    <citation type="journal article" date="2014" name="Int. J. Syst. Evol. Microbiol.">
        <title>Complete genome sequence of Corynebacterium casei LMG S-19264T (=DSM 44701T), isolated from a smear-ripened cheese.</title>
        <authorList>
            <consortium name="US DOE Joint Genome Institute (JGI-PGF)"/>
            <person name="Walter F."/>
            <person name="Albersmeier A."/>
            <person name="Kalinowski J."/>
            <person name="Ruckert C."/>
        </authorList>
    </citation>
    <scope>NUCLEOTIDE SEQUENCE</scope>
    <source>
        <strain evidence="2">KCTC 32513</strain>
    </source>
</reference>
<keyword evidence="1" id="KW-1133">Transmembrane helix</keyword>
<keyword evidence="1" id="KW-0812">Transmembrane</keyword>
<feature type="transmembrane region" description="Helical" evidence="1">
    <location>
        <begin position="36"/>
        <end position="60"/>
    </location>
</feature>
<reference evidence="2" key="2">
    <citation type="submission" date="2020-09" db="EMBL/GenBank/DDBJ databases">
        <authorList>
            <person name="Sun Q."/>
            <person name="Kim S."/>
        </authorList>
    </citation>
    <scope>NUCLEOTIDE SEQUENCE</scope>
    <source>
        <strain evidence="2">KCTC 32513</strain>
    </source>
</reference>
<evidence type="ECO:0000256" key="1">
    <source>
        <dbReference type="SAM" id="Phobius"/>
    </source>
</evidence>
<feature type="transmembrane region" description="Helical" evidence="1">
    <location>
        <begin position="231"/>
        <end position="252"/>
    </location>
</feature>